<protein>
    <submittedName>
        <fullName evidence="2">Uncharacterized protein</fullName>
    </submittedName>
</protein>
<sequence length="92" mass="10081">MIAQPSSILPEAPLELHRIPKSECYRSPLALMERLRSLPAFTCHSHPDDSAHEPSPTTPVSSPIIDYRCLTASSSRSKIIVSLQQPSGPCFP</sequence>
<evidence type="ECO:0000313" key="2">
    <source>
        <dbReference type="EMBL" id="CAH1435985.1"/>
    </source>
</evidence>
<dbReference type="Proteomes" id="UP001157418">
    <property type="component" value="Unassembled WGS sequence"/>
</dbReference>
<evidence type="ECO:0000313" key="3">
    <source>
        <dbReference type="Proteomes" id="UP001157418"/>
    </source>
</evidence>
<name>A0AAU9N9A0_9ASTR</name>
<proteinExistence type="predicted"/>
<dbReference type="AlphaFoldDB" id="A0AAU9N9A0"/>
<comment type="caution">
    <text evidence="2">The sequence shown here is derived from an EMBL/GenBank/DDBJ whole genome shotgun (WGS) entry which is preliminary data.</text>
</comment>
<keyword evidence="3" id="KW-1185">Reference proteome</keyword>
<dbReference type="EMBL" id="CAKMRJ010004445">
    <property type="protein sequence ID" value="CAH1435985.1"/>
    <property type="molecule type" value="Genomic_DNA"/>
</dbReference>
<feature type="region of interest" description="Disordered" evidence="1">
    <location>
        <begin position="42"/>
        <end position="63"/>
    </location>
</feature>
<reference evidence="2 3" key="1">
    <citation type="submission" date="2022-01" db="EMBL/GenBank/DDBJ databases">
        <authorList>
            <person name="Xiong W."/>
            <person name="Schranz E."/>
        </authorList>
    </citation>
    <scope>NUCLEOTIDE SEQUENCE [LARGE SCALE GENOMIC DNA]</scope>
</reference>
<gene>
    <name evidence="2" type="ORF">LVIROSA_LOCUS22380</name>
</gene>
<accession>A0AAU9N9A0</accession>
<feature type="compositionally biased region" description="Low complexity" evidence="1">
    <location>
        <begin position="54"/>
        <end position="63"/>
    </location>
</feature>
<organism evidence="2 3">
    <name type="scientific">Lactuca virosa</name>
    <dbReference type="NCBI Taxonomy" id="75947"/>
    <lineage>
        <taxon>Eukaryota</taxon>
        <taxon>Viridiplantae</taxon>
        <taxon>Streptophyta</taxon>
        <taxon>Embryophyta</taxon>
        <taxon>Tracheophyta</taxon>
        <taxon>Spermatophyta</taxon>
        <taxon>Magnoliopsida</taxon>
        <taxon>eudicotyledons</taxon>
        <taxon>Gunneridae</taxon>
        <taxon>Pentapetalae</taxon>
        <taxon>asterids</taxon>
        <taxon>campanulids</taxon>
        <taxon>Asterales</taxon>
        <taxon>Asteraceae</taxon>
        <taxon>Cichorioideae</taxon>
        <taxon>Cichorieae</taxon>
        <taxon>Lactucinae</taxon>
        <taxon>Lactuca</taxon>
    </lineage>
</organism>
<evidence type="ECO:0000256" key="1">
    <source>
        <dbReference type="SAM" id="MobiDB-lite"/>
    </source>
</evidence>